<dbReference type="Gene3D" id="3.20.20.370">
    <property type="entry name" value="Glycoside hydrolase/deacetylase"/>
    <property type="match status" value="1"/>
</dbReference>
<sequence length="304" mass="33955">MSRPRDLAGYGPNPPSIRWPGGAGLAVNFVLNVEEGSEYSIEDGDGRSEAALTEVRASRVPLGSRDLAAESMYEYGSRVGFWRLHRLFTERGVPLTVFASAQALERSPDIAAAIAATDWDICAHGMRWIEHYLIDRETEERHIAQAHESLTRSVGRAPRGWYCRYSASASTRELVQAHGGFDYDSDAYNDDLPYWTSGPKGPHLVIPYSMVTNDAKLLSGDVYSGRDYANYLIDTFDVLQAESRDMPRMMSIGLHARVIGHPGRIAGLIRFMDHIKDAPDVWLCRRDEIADHWRAHVPPPEANA</sequence>
<dbReference type="Proteomes" id="UP000201613">
    <property type="component" value="Unassembled WGS sequence"/>
</dbReference>
<dbReference type="GO" id="GO:0016810">
    <property type="term" value="F:hydrolase activity, acting on carbon-nitrogen (but not peptide) bonds"/>
    <property type="evidence" value="ECO:0007669"/>
    <property type="project" value="InterPro"/>
</dbReference>
<dbReference type="InterPro" id="IPR011330">
    <property type="entry name" value="Glyco_hydro/deAcase_b/a-brl"/>
</dbReference>
<comment type="function">
    <text evidence="1">Is involved in generating a small heat-stable compound (Nod), an acylated oligomer of N-acetylglucosamine, that stimulates mitosis in various plant protoplasts.</text>
</comment>
<dbReference type="OrthoDB" id="9787041at2"/>
<comment type="similarity">
    <text evidence="2">Belongs to the polysaccharide deacetylase family.</text>
</comment>
<dbReference type="PROSITE" id="PS51677">
    <property type="entry name" value="NODB"/>
    <property type="match status" value="1"/>
</dbReference>
<evidence type="ECO:0000256" key="3">
    <source>
        <dbReference type="ARBA" id="ARBA00020071"/>
    </source>
</evidence>
<accession>A0A238L8U2</accession>
<name>A0A238L8U2_9RHOB</name>
<dbReference type="RefSeq" id="WP_093990317.1">
    <property type="nucleotide sequence ID" value="NZ_FXZK01000001.1"/>
</dbReference>
<dbReference type="GO" id="GO:0005975">
    <property type="term" value="P:carbohydrate metabolic process"/>
    <property type="evidence" value="ECO:0007669"/>
    <property type="project" value="InterPro"/>
</dbReference>
<dbReference type="PANTHER" id="PTHR43123">
    <property type="entry name" value="POLYSACCHARIDE DEACETYLASE-RELATED"/>
    <property type="match status" value="1"/>
</dbReference>
<dbReference type="InterPro" id="IPR002509">
    <property type="entry name" value="NODB_dom"/>
</dbReference>
<proteinExistence type="inferred from homology"/>
<evidence type="ECO:0000313" key="6">
    <source>
        <dbReference type="EMBL" id="SMY06099.1"/>
    </source>
</evidence>
<evidence type="ECO:0000256" key="2">
    <source>
        <dbReference type="ARBA" id="ARBA00010973"/>
    </source>
</evidence>
<keyword evidence="6" id="KW-0378">Hydrolase</keyword>
<evidence type="ECO:0000256" key="1">
    <source>
        <dbReference type="ARBA" id="ARBA00003236"/>
    </source>
</evidence>
<evidence type="ECO:0000259" key="5">
    <source>
        <dbReference type="PROSITE" id="PS51677"/>
    </source>
</evidence>
<feature type="domain" description="NodB homology" evidence="5">
    <location>
        <begin position="67"/>
        <end position="284"/>
    </location>
</feature>
<keyword evidence="7" id="KW-1185">Reference proteome</keyword>
<dbReference type="EMBL" id="FXZK01000001">
    <property type="protein sequence ID" value="SMY06099.1"/>
    <property type="molecule type" value="Genomic_DNA"/>
</dbReference>
<dbReference type="PANTHER" id="PTHR43123:SF4">
    <property type="entry name" value="POLYSACCHARIDE DEACETYLASE"/>
    <property type="match status" value="1"/>
</dbReference>
<protein>
    <recommendedName>
        <fullName evidence="3">Chitooligosaccharide deacetylase</fullName>
    </recommendedName>
    <alternativeName>
        <fullName evidence="4">Nodulation protein B</fullName>
    </alternativeName>
</protein>
<dbReference type="Pfam" id="PF01522">
    <property type="entry name" value="Polysacc_deac_1"/>
    <property type="match status" value="1"/>
</dbReference>
<reference evidence="6 7" key="1">
    <citation type="submission" date="2017-05" db="EMBL/GenBank/DDBJ databases">
        <authorList>
            <person name="Song R."/>
            <person name="Chenine A.L."/>
            <person name="Ruprecht R.M."/>
        </authorList>
    </citation>
    <scope>NUCLEOTIDE SEQUENCE [LARGE SCALE GENOMIC DNA]</scope>
    <source>
        <strain evidence="6 7">CECT 8899</strain>
    </source>
</reference>
<dbReference type="AlphaFoldDB" id="A0A238L8U2"/>
<gene>
    <name evidence="6" type="primary">pgdA_1</name>
    <name evidence="6" type="ORF">LOM8899_00220</name>
</gene>
<dbReference type="SUPFAM" id="SSF88713">
    <property type="entry name" value="Glycoside hydrolase/deacetylase"/>
    <property type="match status" value="1"/>
</dbReference>
<evidence type="ECO:0000256" key="4">
    <source>
        <dbReference type="ARBA" id="ARBA00032976"/>
    </source>
</evidence>
<organism evidence="6 7">
    <name type="scientific">Flavimaricola marinus</name>
    <dbReference type="NCBI Taxonomy" id="1819565"/>
    <lineage>
        <taxon>Bacteria</taxon>
        <taxon>Pseudomonadati</taxon>
        <taxon>Pseudomonadota</taxon>
        <taxon>Alphaproteobacteria</taxon>
        <taxon>Rhodobacterales</taxon>
        <taxon>Paracoccaceae</taxon>
        <taxon>Flavimaricola</taxon>
    </lineage>
</organism>
<evidence type="ECO:0000313" key="7">
    <source>
        <dbReference type="Proteomes" id="UP000201613"/>
    </source>
</evidence>